<evidence type="ECO:0000313" key="3">
    <source>
        <dbReference type="Proteomes" id="UP000054399"/>
    </source>
</evidence>
<feature type="compositionally biased region" description="Low complexity" evidence="1">
    <location>
        <begin position="18"/>
        <end position="36"/>
    </location>
</feature>
<evidence type="ECO:0000313" key="2">
    <source>
        <dbReference type="EMBL" id="KAL0253920.1"/>
    </source>
</evidence>
<feature type="region of interest" description="Disordered" evidence="1">
    <location>
        <begin position="249"/>
        <end position="283"/>
    </location>
</feature>
<dbReference type="RefSeq" id="XP_066616141.1">
    <property type="nucleotide sequence ID" value="XM_066755855.1"/>
</dbReference>
<feature type="compositionally biased region" description="Acidic residues" evidence="1">
    <location>
        <begin position="66"/>
        <end position="76"/>
    </location>
</feature>
<dbReference type="EMBL" id="ATAM02000002">
    <property type="protein sequence ID" value="KAL0253920.1"/>
    <property type="molecule type" value="Genomic_DNA"/>
</dbReference>
<name>A0ABR3C178_9TREE</name>
<dbReference type="GeneID" id="91988156"/>
<feature type="compositionally biased region" description="Basic and acidic residues" evidence="1">
    <location>
        <begin position="46"/>
        <end position="65"/>
    </location>
</feature>
<proteinExistence type="predicted"/>
<evidence type="ECO:0008006" key="4">
    <source>
        <dbReference type="Google" id="ProtNLM"/>
    </source>
</evidence>
<feature type="compositionally biased region" description="Acidic residues" evidence="1">
    <location>
        <begin position="256"/>
        <end position="283"/>
    </location>
</feature>
<reference evidence="2" key="2">
    <citation type="submission" date="2024-01" db="EMBL/GenBank/DDBJ databases">
        <title>Comparative genomics of Cryptococcus and Kwoniella reveals pathogenesis evolution and contrasting modes of karyotype evolution via chromosome fusion or intercentromeric recombination.</title>
        <authorList>
            <person name="Coelho M.A."/>
            <person name="David-Palma M."/>
            <person name="Shea T."/>
            <person name="Bowers K."/>
            <person name="Mcginley-Smith S."/>
            <person name="Mohammad A.W."/>
            <person name="Gnirke A."/>
            <person name="Yurkov A.M."/>
            <person name="Nowrousian M."/>
            <person name="Sun S."/>
            <person name="Cuomo C.A."/>
            <person name="Heitman J."/>
        </authorList>
    </citation>
    <scope>NUCLEOTIDE SEQUENCE</scope>
    <source>
        <strain evidence="2">IND107</strain>
    </source>
</reference>
<evidence type="ECO:0000256" key="1">
    <source>
        <dbReference type="SAM" id="MobiDB-lite"/>
    </source>
</evidence>
<comment type="caution">
    <text evidence="2">The sequence shown here is derived from an EMBL/GenBank/DDBJ whole genome shotgun (WGS) entry which is preliminary data.</text>
</comment>
<organism evidence="2 3">
    <name type="scientific">Cryptococcus tetragattii IND107</name>
    <dbReference type="NCBI Taxonomy" id="1296105"/>
    <lineage>
        <taxon>Eukaryota</taxon>
        <taxon>Fungi</taxon>
        <taxon>Dikarya</taxon>
        <taxon>Basidiomycota</taxon>
        <taxon>Agaricomycotina</taxon>
        <taxon>Tremellomycetes</taxon>
        <taxon>Tremellales</taxon>
        <taxon>Cryptococcaceae</taxon>
        <taxon>Cryptococcus</taxon>
        <taxon>Cryptococcus gattii species complex</taxon>
    </lineage>
</organism>
<dbReference type="Proteomes" id="UP000054399">
    <property type="component" value="Unassembled WGS sequence"/>
</dbReference>
<protein>
    <recommendedName>
        <fullName evidence="4">Restriction of telomere capping protein 4</fullName>
    </recommendedName>
</protein>
<reference evidence="2" key="1">
    <citation type="submission" date="2015-01" db="EMBL/GenBank/DDBJ databases">
        <authorList>
            <consortium name="The Broad Institute Genomics Platform"/>
            <person name="Cuomo C."/>
            <person name="Litvintseva A."/>
            <person name="Chen Y."/>
            <person name="Heitman J."/>
            <person name="Sun S."/>
            <person name="Springer D."/>
            <person name="Dromer F."/>
            <person name="Young S."/>
            <person name="Zeng Q."/>
            <person name="Gargeya S."/>
            <person name="Abouelleil A."/>
            <person name="Alvarado L."/>
            <person name="Chapman S.B."/>
            <person name="Gainer-Dewar J."/>
            <person name="Goldberg J."/>
            <person name="Griggs A."/>
            <person name="Gujja S."/>
            <person name="Hansen M."/>
            <person name="Howarth C."/>
            <person name="Imamovic A."/>
            <person name="Larimer J."/>
            <person name="Murphy C."/>
            <person name="Naylor J."/>
            <person name="Pearson M."/>
            <person name="Priest M."/>
            <person name="Roberts A."/>
            <person name="Saif S."/>
            <person name="Shea T."/>
            <person name="Sykes S."/>
            <person name="Wortman J."/>
            <person name="Nusbaum C."/>
            <person name="Birren B."/>
        </authorList>
    </citation>
    <scope>NUCLEOTIDE SEQUENCE</scope>
    <source>
        <strain evidence="2">IND107</strain>
    </source>
</reference>
<accession>A0ABR3C178</accession>
<keyword evidence="3" id="KW-1185">Reference proteome</keyword>
<sequence length="283" mass="31535">MEEQQQPSMRPSKRPRLQQSYSVSSSASTSASLSAQPPTLNKGKGHIVDGQRLQEDPPEEDRTTEESANDSEDEVEKDNLIEIYSPRSSSTGKRAWATRAARRAERLSEAEKCIHIPSMPPPSNPNSDLLQAIHHHASHFYTSTSLLIPPKKRQRAMPWASKKRINVLKDSLRSKGHKQDIESLVNEHGEFVAAAREGKVDGGGIGGPRGRYKVRDMYCAIEGEALMAIGIILQEYIIRTLREIGYQPGEATQAEIESEDDDEAQDGSEEETYEEEEISGPER</sequence>
<gene>
    <name evidence="2" type="ORF">I308_101298</name>
</gene>
<feature type="region of interest" description="Disordered" evidence="1">
    <location>
        <begin position="1"/>
        <end position="96"/>
    </location>
</feature>